<reference evidence="2" key="2">
    <citation type="submission" date="2021-01" db="UniProtKB">
        <authorList>
            <consortium name="EnsemblPlants"/>
        </authorList>
    </citation>
    <scope>IDENTIFICATION</scope>
</reference>
<feature type="region of interest" description="Disordered" evidence="1">
    <location>
        <begin position="196"/>
        <end position="216"/>
    </location>
</feature>
<evidence type="ECO:0000313" key="3">
    <source>
        <dbReference type="Proteomes" id="UP000594261"/>
    </source>
</evidence>
<proteinExistence type="predicted"/>
<keyword evidence="3" id="KW-1185">Reference proteome</keyword>
<feature type="region of interest" description="Disordered" evidence="1">
    <location>
        <begin position="134"/>
        <end position="159"/>
    </location>
</feature>
<dbReference type="PANTHER" id="PTHR21561">
    <property type="entry name" value="INO80 COMPLEX SUBUNIT B"/>
    <property type="match status" value="1"/>
</dbReference>
<accession>A0A7N2LPL3</accession>
<dbReference type="Proteomes" id="UP000594261">
    <property type="component" value="Chromosome 5"/>
</dbReference>
<evidence type="ECO:0000313" key="2">
    <source>
        <dbReference type="EnsemblPlants" id="QL05p049523:mrna"/>
    </source>
</evidence>
<dbReference type="AlphaFoldDB" id="A0A7N2LPL3"/>
<name>A0A7N2LPL3_QUELO</name>
<sequence length="283" mass="32194">MEQKGFAFCHGHRFLHRDSQLGLAAANRQTQHTCQACRKDISDDKFSFTSELTRASRSRMPEENISTNQVDKYEPIRKSKQISKRRMLDEDDDDEIKYLEKLKTPKATVDYGVEYEDDEEGGSRKQWKISRVLKSSVDGSRAGSRPRQAPNYVGPPLDGRYDVNVKDHLLSRSGKDGKKSLSGRVFEDIDYVEDEDPISDGEINTNKKKPKKESLDLLGDNKKEMTVTTRQQALQTGKDVSSSFVASLIEFPSGLPPAPPMKQKEKISEVEQQLKRVEALQRR</sequence>
<dbReference type="EnsemblPlants" id="QL05p049523:mrna">
    <property type="protein sequence ID" value="QL05p049523:mrna"/>
    <property type="gene ID" value="QL05p049523"/>
</dbReference>
<dbReference type="InParanoid" id="A0A7N2LPL3"/>
<dbReference type="InterPro" id="IPR029523">
    <property type="entry name" value="INO80B/Ies2"/>
</dbReference>
<reference evidence="2 3" key="1">
    <citation type="journal article" date="2016" name="G3 (Bethesda)">
        <title>First Draft Assembly and Annotation of the Genome of a California Endemic Oak Quercus lobata Nee (Fagaceae).</title>
        <authorList>
            <person name="Sork V.L."/>
            <person name="Fitz-Gibbon S.T."/>
            <person name="Puiu D."/>
            <person name="Crepeau M."/>
            <person name="Gugger P.F."/>
            <person name="Sherman R."/>
            <person name="Stevens K."/>
            <person name="Langley C.H."/>
            <person name="Pellegrini M."/>
            <person name="Salzberg S.L."/>
        </authorList>
    </citation>
    <scope>NUCLEOTIDE SEQUENCE [LARGE SCALE GENOMIC DNA]</scope>
    <source>
        <strain evidence="2 3">cv. SW786</strain>
    </source>
</reference>
<organism evidence="2 3">
    <name type="scientific">Quercus lobata</name>
    <name type="common">Valley oak</name>
    <dbReference type="NCBI Taxonomy" id="97700"/>
    <lineage>
        <taxon>Eukaryota</taxon>
        <taxon>Viridiplantae</taxon>
        <taxon>Streptophyta</taxon>
        <taxon>Embryophyta</taxon>
        <taxon>Tracheophyta</taxon>
        <taxon>Spermatophyta</taxon>
        <taxon>Magnoliopsida</taxon>
        <taxon>eudicotyledons</taxon>
        <taxon>Gunneridae</taxon>
        <taxon>Pentapetalae</taxon>
        <taxon>rosids</taxon>
        <taxon>fabids</taxon>
        <taxon>Fagales</taxon>
        <taxon>Fagaceae</taxon>
        <taxon>Quercus</taxon>
    </lineage>
</organism>
<dbReference type="PANTHER" id="PTHR21561:SF14">
    <property type="entry name" value="HIT ZINC FINGER AND PAPA-1-LIKE DOMAIN-CONTAINING PROTEIN"/>
    <property type="match status" value="1"/>
</dbReference>
<protein>
    <submittedName>
        <fullName evidence="2">Uncharacterized protein</fullName>
    </submittedName>
</protein>
<dbReference type="GO" id="GO:0031011">
    <property type="term" value="C:Ino80 complex"/>
    <property type="evidence" value="ECO:0007669"/>
    <property type="project" value="InterPro"/>
</dbReference>
<dbReference type="EMBL" id="LRBV02000005">
    <property type="status" value="NOT_ANNOTATED_CDS"/>
    <property type="molecule type" value="Genomic_DNA"/>
</dbReference>
<dbReference type="GO" id="GO:0006338">
    <property type="term" value="P:chromatin remodeling"/>
    <property type="evidence" value="ECO:0007669"/>
    <property type="project" value="InterPro"/>
</dbReference>
<evidence type="ECO:0000256" key="1">
    <source>
        <dbReference type="SAM" id="MobiDB-lite"/>
    </source>
</evidence>
<dbReference type="Gramene" id="QL05p049523:mrna">
    <property type="protein sequence ID" value="QL05p049523:mrna"/>
    <property type="gene ID" value="QL05p049523"/>
</dbReference>